<dbReference type="EMBL" id="CP008921">
    <property type="protein sequence ID" value="AIG43550.1"/>
    <property type="molecule type" value="Genomic_DNA"/>
</dbReference>
<reference evidence="1 2" key="1">
    <citation type="journal article" date="2014" name="Genome Announc.">
        <title>Whole-Genome Sequence of Streptococcus suis Serotype 4 Reference Strain 6407.</title>
        <authorList>
            <person name="Wang K."/>
            <person name="Chen J."/>
            <person name="Yao H."/>
            <person name="Lu C."/>
        </authorList>
    </citation>
    <scope>NUCLEOTIDE SEQUENCE [LARGE SCALE GENOMIC DNA]</scope>
    <source>
        <strain evidence="1">6407</strain>
    </source>
</reference>
<dbReference type="Proteomes" id="UP000028185">
    <property type="component" value="Chromosome"/>
</dbReference>
<dbReference type="AlphaFoldDB" id="A0A075SR72"/>
<dbReference type="RefSeq" id="WP_024381347.1">
    <property type="nucleotide sequence ID" value="NZ_ALLE01000002.1"/>
</dbReference>
<sequence>MKRMTEISWNDIYKEWETYANHFGLTTPINTEKLRDQKSKDFGKGSLITLDLLADYDTDSEKTAAIWVASFCRDLIQDYAYLLNGRAYLTVNQIYFQALKQFQSEAVIWSKPLTRLQPKLFVSYRLLENLDLSHYSCVVELAMLQASLVRTQILEK</sequence>
<protein>
    <submittedName>
        <fullName evidence="1">Uncharacterized protein</fullName>
    </submittedName>
</protein>
<evidence type="ECO:0000313" key="1">
    <source>
        <dbReference type="EMBL" id="AIG43550.1"/>
    </source>
</evidence>
<gene>
    <name evidence="1" type="ORF">ID09_05745</name>
</gene>
<evidence type="ECO:0000313" key="2">
    <source>
        <dbReference type="Proteomes" id="UP000028185"/>
    </source>
</evidence>
<accession>A0A075SR72</accession>
<proteinExistence type="predicted"/>
<name>A0A075SR72_STRSU</name>
<dbReference type="HOGENOM" id="CLU_150089_0_0_9"/>
<dbReference type="PATRIC" id="fig|1214179.4.peg.1117"/>
<organism evidence="1 2">
    <name type="scientific">Streptococcus suis 6407</name>
    <dbReference type="NCBI Taxonomy" id="1214179"/>
    <lineage>
        <taxon>Bacteria</taxon>
        <taxon>Bacillati</taxon>
        <taxon>Bacillota</taxon>
        <taxon>Bacilli</taxon>
        <taxon>Lactobacillales</taxon>
        <taxon>Streptococcaceae</taxon>
        <taxon>Streptococcus</taxon>
    </lineage>
</organism>